<evidence type="ECO:0000256" key="2">
    <source>
        <dbReference type="ARBA" id="ARBA00022741"/>
    </source>
</evidence>
<dbReference type="InterPro" id="IPR024185">
    <property type="entry name" value="FTHF_cligase-like_sf"/>
</dbReference>
<comment type="similarity">
    <text evidence="1 4">Belongs to the 5-formyltetrahydrofolate cyclo-ligase family.</text>
</comment>
<evidence type="ECO:0000313" key="5">
    <source>
        <dbReference type="EMBL" id="GLS17651.1"/>
    </source>
</evidence>
<comment type="caution">
    <text evidence="5">The sequence shown here is derived from an EMBL/GenBank/DDBJ whole genome shotgun (WGS) entry which is preliminary data.</text>
</comment>
<dbReference type="InterPro" id="IPR002698">
    <property type="entry name" value="FTHF_cligase"/>
</dbReference>
<evidence type="ECO:0000256" key="4">
    <source>
        <dbReference type="RuleBase" id="RU361279"/>
    </source>
</evidence>
<dbReference type="Pfam" id="PF01812">
    <property type="entry name" value="5-FTHF_cyc-lig"/>
    <property type="match status" value="1"/>
</dbReference>
<keyword evidence="4" id="KW-0479">Metal-binding</keyword>
<keyword evidence="6" id="KW-1185">Reference proteome</keyword>
<evidence type="ECO:0000313" key="6">
    <source>
        <dbReference type="Proteomes" id="UP001156882"/>
    </source>
</evidence>
<dbReference type="EC" id="6.3.3.2" evidence="4"/>
<dbReference type="Gene3D" id="3.40.50.10420">
    <property type="entry name" value="NagB/RpiA/CoA transferase-like"/>
    <property type="match status" value="1"/>
</dbReference>
<dbReference type="Proteomes" id="UP001156882">
    <property type="component" value="Unassembled WGS sequence"/>
</dbReference>
<proteinExistence type="inferred from homology"/>
<reference evidence="6" key="1">
    <citation type="journal article" date="2019" name="Int. J. Syst. Evol. Microbiol.">
        <title>The Global Catalogue of Microorganisms (GCM) 10K type strain sequencing project: providing services to taxonomists for standard genome sequencing and annotation.</title>
        <authorList>
            <consortium name="The Broad Institute Genomics Platform"/>
            <consortium name="The Broad Institute Genome Sequencing Center for Infectious Disease"/>
            <person name="Wu L."/>
            <person name="Ma J."/>
        </authorList>
    </citation>
    <scope>NUCLEOTIDE SEQUENCE [LARGE SCALE GENOMIC DNA]</scope>
    <source>
        <strain evidence="6">NBRC 101365</strain>
    </source>
</reference>
<comment type="cofactor">
    <cofactor evidence="4">
        <name>Mg(2+)</name>
        <dbReference type="ChEBI" id="CHEBI:18420"/>
    </cofactor>
</comment>
<keyword evidence="3 4" id="KW-0067">ATP-binding</keyword>
<dbReference type="SUPFAM" id="SSF100950">
    <property type="entry name" value="NagB/RpiA/CoA transferase-like"/>
    <property type="match status" value="1"/>
</dbReference>
<comment type="catalytic activity">
    <reaction evidence="4">
        <text>(6S)-5-formyl-5,6,7,8-tetrahydrofolate + ATP = (6R)-5,10-methenyltetrahydrofolate + ADP + phosphate</text>
        <dbReference type="Rhea" id="RHEA:10488"/>
        <dbReference type="ChEBI" id="CHEBI:30616"/>
        <dbReference type="ChEBI" id="CHEBI:43474"/>
        <dbReference type="ChEBI" id="CHEBI:57455"/>
        <dbReference type="ChEBI" id="CHEBI:57457"/>
        <dbReference type="ChEBI" id="CHEBI:456216"/>
        <dbReference type="EC" id="6.3.3.2"/>
    </reaction>
</comment>
<name>A0ABQ6CB91_9HYPH</name>
<sequence length="227" mass="24939">MGDPQDDDARDLASPACFLHELSPGEGGMGDLSPAERRSNIFRWRRAERERLLALRIAIPADRRAADAECIAAHLDTLLPAVEGKVVSLYWPMRCEPDLRAWFAAILGRGAIGALPVVAEKNTPLVFHLWRPGEKLKRGFWNIPVPEKEEAVTPDIALAPIVGFDAEGYRLGYGGGYFDRTLAVLPASRRVIGVGYSMLRIRTIYPLPHDIKMDAIVTEAGSADVPS</sequence>
<gene>
    <name evidence="5" type="ORF">GCM10007874_06660</name>
</gene>
<evidence type="ECO:0000256" key="3">
    <source>
        <dbReference type="ARBA" id="ARBA00022840"/>
    </source>
</evidence>
<dbReference type="RefSeq" id="WP_284310460.1">
    <property type="nucleotide sequence ID" value="NZ_BSPC01000005.1"/>
</dbReference>
<dbReference type="PANTHER" id="PTHR23407:SF1">
    <property type="entry name" value="5-FORMYLTETRAHYDROFOLATE CYCLO-LIGASE"/>
    <property type="match status" value="1"/>
</dbReference>
<keyword evidence="4" id="KW-0460">Magnesium</keyword>
<accession>A0ABQ6CB91</accession>
<protein>
    <recommendedName>
        <fullName evidence="4">5-formyltetrahydrofolate cyclo-ligase</fullName>
        <ecNumber evidence="4">6.3.3.2</ecNumber>
    </recommendedName>
</protein>
<dbReference type="NCBIfam" id="TIGR02727">
    <property type="entry name" value="MTHFS_bact"/>
    <property type="match status" value="1"/>
</dbReference>
<dbReference type="InterPro" id="IPR037171">
    <property type="entry name" value="NagB/RpiA_transferase-like"/>
</dbReference>
<keyword evidence="2 4" id="KW-0547">Nucleotide-binding</keyword>
<dbReference type="EMBL" id="BSPC01000005">
    <property type="protein sequence ID" value="GLS17651.1"/>
    <property type="molecule type" value="Genomic_DNA"/>
</dbReference>
<dbReference type="PANTHER" id="PTHR23407">
    <property type="entry name" value="ATPASE INHIBITOR/5-FORMYLTETRAHYDROFOLATE CYCLO-LIGASE"/>
    <property type="match status" value="1"/>
</dbReference>
<organism evidence="5 6">
    <name type="scientific">Labrys miyagiensis</name>
    <dbReference type="NCBI Taxonomy" id="346912"/>
    <lineage>
        <taxon>Bacteria</taxon>
        <taxon>Pseudomonadati</taxon>
        <taxon>Pseudomonadota</taxon>
        <taxon>Alphaproteobacteria</taxon>
        <taxon>Hyphomicrobiales</taxon>
        <taxon>Xanthobacteraceae</taxon>
        <taxon>Labrys</taxon>
    </lineage>
</organism>
<evidence type="ECO:0000256" key="1">
    <source>
        <dbReference type="ARBA" id="ARBA00010638"/>
    </source>
</evidence>